<reference evidence="2" key="1">
    <citation type="submission" date="2022-11" db="UniProtKB">
        <authorList>
            <consortium name="WormBaseParasite"/>
        </authorList>
    </citation>
    <scope>IDENTIFICATION</scope>
</reference>
<accession>A0AC34Q0X8</accession>
<sequence>MSLAQNVVDVRAEQIDKFNLKKIRGRTRKTPYVLLAKKKDELEKNLEIVRDAQILNTESNGFLVPDRDVPSYNVQQAEIISCVDMASASKNFSLDLAFGPYRFDYSITGRELIIGGKKGHIGVLDWMTKDLKLEKDLLESVNDVSFLHVSTIFAAAQKRWVHIYDEQGVELHCMKTLNEPKLLEFLPRHLLLVTTTATNYLHYLDISTGNIVASYLMKEEGNPHSIKKNEANGVLLTAGSSGNVCMWTPNEKKPIVKIKTNAGLNRGLAVDHTGNYFVTAGSNGAVKVFDIRNYKQLGVTYVSGQVNALDISQRDCLAVAAGQKVLVFNELFQSDNMKPYLKHYVAGDVRQVQFCDHEDILGIGHARGFSSIIVPGSGDPHMAGYMHNPFESKKQRREREIRMLLEKLQPEMICLNPGTINKVYEPPKKEEVEPVAKPEKPWSLFDRFQRK</sequence>
<name>A0AC34Q0X8_9BILA</name>
<protein>
    <submittedName>
        <fullName evidence="2">BING4 C-terminal domain-containing protein</fullName>
    </submittedName>
</protein>
<proteinExistence type="predicted"/>
<dbReference type="Proteomes" id="UP000887576">
    <property type="component" value="Unplaced"/>
</dbReference>
<evidence type="ECO:0000313" key="1">
    <source>
        <dbReference type="Proteomes" id="UP000887576"/>
    </source>
</evidence>
<evidence type="ECO:0000313" key="2">
    <source>
        <dbReference type="WBParaSite" id="JU765_v2.g11771.t1"/>
    </source>
</evidence>
<dbReference type="WBParaSite" id="JU765_v2.g11771.t1">
    <property type="protein sequence ID" value="JU765_v2.g11771.t1"/>
    <property type="gene ID" value="JU765_v2.g11771"/>
</dbReference>
<organism evidence="1 2">
    <name type="scientific">Panagrolaimus sp. JU765</name>
    <dbReference type="NCBI Taxonomy" id="591449"/>
    <lineage>
        <taxon>Eukaryota</taxon>
        <taxon>Metazoa</taxon>
        <taxon>Ecdysozoa</taxon>
        <taxon>Nematoda</taxon>
        <taxon>Chromadorea</taxon>
        <taxon>Rhabditida</taxon>
        <taxon>Tylenchina</taxon>
        <taxon>Panagrolaimomorpha</taxon>
        <taxon>Panagrolaimoidea</taxon>
        <taxon>Panagrolaimidae</taxon>
        <taxon>Panagrolaimus</taxon>
    </lineage>
</organism>